<protein>
    <submittedName>
        <fullName evidence="1">Uncharacterized protein</fullName>
    </submittedName>
</protein>
<name>A0A1L6BYT4_9CAUD</name>
<evidence type="ECO:0000313" key="1">
    <source>
        <dbReference type="EMBL" id="APQ42260.1"/>
    </source>
</evidence>
<organism evidence="1 2">
    <name type="scientific">Mycobacterium phage MrMagoo</name>
    <dbReference type="NCBI Taxonomy" id="1927020"/>
    <lineage>
        <taxon>Viruses</taxon>
        <taxon>Duplodnaviria</taxon>
        <taxon>Heunggongvirae</taxon>
        <taxon>Uroviricota</taxon>
        <taxon>Caudoviricetes</taxon>
        <taxon>Vilmaviridae</taxon>
        <taxon>Mclasvirinae</taxon>
        <taxon>Reyvirus</taxon>
        <taxon>Reyvirus mrmagoo</taxon>
    </lineage>
</organism>
<dbReference type="Proteomes" id="UP000225965">
    <property type="component" value="Segment"/>
</dbReference>
<accession>A0A1L6BYT4</accession>
<dbReference type="GeneID" id="63210742"/>
<evidence type="ECO:0000313" key="2">
    <source>
        <dbReference type="Proteomes" id="UP000225965"/>
    </source>
</evidence>
<proteinExistence type="predicted"/>
<gene>
    <name evidence="1" type="primary">169</name>
    <name evidence="1" type="ORF">PBI_MRMAGOO_169</name>
</gene>
<dbReference type="KEGG" id="vg:63210742"/>
<dbReference type="RefSeq" id="YP_010014054.1">
    <property type="nucleotide sequence ID" value="NC_053515.1"/>
</dbReference>
<reference evidence="1 2" key="1">
    <citation type="submission" date="2016-11" db="EMBL/GenBank/DDBJ databases">
        <authorList>
            <person name="Brown T."/>
            <person name="Davidson K."/>
            <person name="Doll Z."/>
            <person name="Jansson R."/>
            <person name="Janyszek T."/>
            <person name="Lwin C."/>
            <person name="Patil S."/>
            <person name="Piper J."/>
            <person name="Rajendiran N."/>
            <person name="Rittenhouse N.L."/>
            <person name="Younker T.P."/>
            <person name="Zhang J."/>
            <person name="Garlena R.A."/>
            <person name="Russell D.A."/>
            <person name="Pope W.H."/>
            <person name="Jacobs-Sera D."/>
            <person name="Hatfull G.F."/>
        </authorList>
    </citation>
    <scope>NUCLEOTIDE SEQUENCE [LARGE SCALE GENOMIC DNA]</scope>
</reference>
<dbReference type="EMBL" id="KY223999">
    <property type="protein sequence ID" value="APQ42260.1"/>
    <property type="molecule type" value="Genomic_DNA"/>
</dbReference>
<sequence>MNYQSRNNVRREAEYAGWQFDPNTSNTRRDVYVRNGSQLTTFWQDNGLQASWPLHTAAGPGLMKRVDLRGQHDYRAWFGDPNN</sequence>
<keyword evidence="2" id="KW-1185">Reference proteome</keyword>